<dbReference type="GO" id="GO:0071949">
    <property type="term" value="F:FAD binding"/>
    <property type="evidence" value="ECO:0007669"/>
    <property type="project" value="InterPro"/>
</dbReference>
<dbReference type="InterPro" id="IPR036188">
    <property type="entry name" value="FAD/NAD-bd_sf"/>
</dbReference>
<feature type="domain" description="FAD-binding" evidence="4">
    <location>
        <begin position="2"/>
        <end position="42"/>
    </location>
</feature>
<proteinExistence type="predicted"/>
<keyword evidence="3" id="KW-0560">Oxidoreductase</keyword>
<dbReference type="Gene3D" id="3.50.50.60">
    <property type="entry name" value="FAD/NAD(P)-binding domain"/>
    <property type="match status" value="1"/>
</dbReference>
<keyword evidence="2" id="KW-0274">FAD</keyword>
<dbReference type="Pfam" id="PF01494">
    <property type="entry name" value="FAD_binding_3"/>
    <property type="match status" value="1"/>
</dbReference>
<evidence type="ECO:0000313" key="6">
    <source>
        <dbReference type="Proteomes" id="UP000078576"/>
    </source>
</evidence>
<dbReference type="InterPro" id="IPR002938">
    <property type="entry name" value="FAD-bd"/>
</dbReference>
<dbReference type="SUPFAM" id="SSF54373">
    <property type="entry name" value="FAD-linked reductases, C-terminal domain"/>
    <property type="match status" value="1"/>
</dbReference>
<evidence type="ECO:0000256" key="3">
    <source>
        <dbReference type="ARBA" id="ARBA00023002"/>
    </source>
</evidence>
<dbReference type="EMBL" id="KN714670">
    <property type="protein sequence ID" value="KUI53691.1"/>
    <property type="molecule type" value="Genomic_DNA"/>
</dbReference>
<keyword evidence="1" id="KW-0285">Flavoprotein</keyword>
<sequence length="120" mass="13227">MFLVGSDGASSMIRKRLGVSFDGVSTDVYWGIMDCVYESDYPYAWILGMEEQVDVHSNTPDEVLEQANNIFAPYKLKFAAPLSWFATDTAAYPSGLSHCHLAITARLAHESGPVSQVQSF</sequence>
<dbReference type="Proteomes" id="UP000078576">
    <property type="component" value="Unassembled WGS sequence"/>
</dbReference>
<evidence type="ECO:0000259" key="4">
    <source>
        <dbReference type="Pfam" id="PF01494"/>
    </source>
</evidence>
<protein>
    <submittedName>
        <fullName evidence="5">Phenol 2-monooxygenase</fullName>
    </submittedName>
</protein>
<evidence type="ECO:0000256" key="1">
    <source>
        <dbReference type="ARBA" id="ARBA00022630"/>
    </source>
</evidence>
<keyword evidence="6" id="KW-1185">Reference proteome</keyword>
<evidence type="ECO:0000313" key="5">
    <source>
        <dbReference type="EMBL" id="KUI53691.1"/>
    </source>
</evidence>
<reference evidence="6" key="1">
    <citation type="submission" date="2014-12" db="EMBL/GenBank/DDBJ databases">
        <title>Genome Sequence of Valsa Canker Pathogens Uncovers a Specific Adaption of Colonization on Woody Bark.</title>
        <authorList>
            <person name="Yin Z."/>
            <person name="Liu H."/>
            <person name="Gao X."/>
            <person name="Li Z."/>
            <person name="Song N."/>
            <person name="Ke X."/>
            <person name="Dai Q."/>
            <person name="Wu Y."/>
            <person name="Sun Y."/>
            <person name="Xu J.-R."/>
            <person name="Kang Z.K."/>
            <person name="Wang L."/>
            <person name="Huang L."/>
        </authorList>
    </citation>
    <scope>NUCLEOTIDE SEQUENCE [LARGE SCALE GENOMIC DNA]</scope>
    <source>
        <strain evidence="6">SXYL134</strain>
    </source>
</reference>
<gene>
    <name evidence="5" type="ORF">VP1G_10562</name>
</gene>
<evidence type="ECO:0000256" key="2">
    <source>
        <dbReference type="ARBA" id="ARBA00022827"/>
    </source>
</evidence>
<name>A0A194UPX3_CYTMA</name>
<dbReference type="OrthoDB" id="1716816at2759"/>
<dbReference type="STRING" id="694573.A0A194UPX3"/>
<dbReference type="AlphaFoldDB" id="A0A194UPX3"/>
<accession>A0A194UPX3</accession>
<dbReference type="Gene3D" id="3.30.9.10">
    <property type="entry name" value="D-Amino Acid Oxidase, subunit A, domain 2"/>
    <property type="match status" value="1"/>
</dbReference>
<organism evidence="5 6">
    <name type="scientific">Cytospora mali</name>
    <name type="common">Apple Valsa canker fungus</name>
    <name type="synonym">Valsa mali</name>
    <dbReference type="NCBI Taxonomy" id="578113"/>
    <lineage>
        <taxon>Eukaryota</taxon>
        <taxon>Fungi</taxon>
        <taxon>Dikarya</taxon>
        <taxon>Ascomycota</taxon>
        <taxon>Pezizomycotina</taxon>
        <taxon>Sordariomycetes</taxon>
        <taxon>Sordariomycetidae</taxon>
        <taxon>Diaporthales</taxon>
        <taxon>Cytosporaceae</taxon>
        <taxon>Cytospora</taxon>
    </lineage>
</organism>
<dbReference type="GO" id="GO:0016491">
    <property type="term" value="F:oxidoreductase activity"/>
    <property type="evidence" value="ECO:0007669"/>
    <property type="project" value="UniProtKB-KW"/>
</dbReference>